<reference evidence="1 2" key="1">
    <citation type="journal article" date="2022" name="Genome Biol. Evol.">
        <title>The Spruce Budworm Genome: Reconstructing the Evolutionary History of Antifreeze Proteins.</title>
        <authorList>
            <person name="Beliveau C."/>
            <person name="Gagne P."/>
            <person name="Picq S."/>
            <person name="Vernygora O."/>
            <person name="Keeling C.I."/>
            <person name="Pinkney K."/>
            <person name="Doucet D."/>
            <person name="Wen F."/>
            <person name="Johnston J.S."/>
            <person name="Maaroufi H."/>
            <person name="Boyle B."/>
            <person name="Laroche J."/>
            <person name="Dewar K."/>
            <person name="Juretic N."/>
            <person name="Blackburn G."/>
            <person name="Nisole A."/>
            <person name="Brunet B."/>
            <person name="Brandao M."/>
            <person name="Lumley L."/>
            <person name="Duan J."/>
            <person name="Quan G."/>
            <person name="Lucarotti C.J."/>
            <person name="Roe A.D."/>
            <person name="Sperling F.A.H."/>
            <person name="Levesque R.C."/>
            <person name="Cusson M."/>
        </authorList>
    </citation>
    <scope>NUCLEOTIDE SEQUENCE [LARGE SCALE GENOMIC DNA]</scope>
    <source>
        <strain evidence="1">Glfc:IPQL:Cfum</strain>
    </source>
</reference>
<evidence type="ECO:0000313" key="2">
    <source>
        <dbReference type="Proteomes" id="UP001064048"/>
    </source>
</evidence>
<sequence>MAHCRLSTVQCRPRTVQCRPRKVQYRPLTEEAVKRERAHQHEAGLVAVELLSRRVQRRQRRQRQPAEYQFLERSEV</sequence>
<organism evidence="1 2">
    <name type="scientific">Choristoneura fumiferana</name>
    <name type="common">Spruce budworm moth</name>
    <name type="synonym">Archips fumiferana</name>
    <dbReference type="NCBI Taxonomy" id="7141"/>
    <lineage>
        <taxon>Eukaryota</taxon>
        <taxon>Metazoa</taxon>
        <taxon>Ecdysozoa</taxon>
        <taxon>Arthropoda</taxon>
        <taxon>Hexapoda</taxon>
        <taxon>Insecta</taxon>
        <taxon>Pterygota</taxon>
        <taxon>Neoptera</taxon>
        <taxon>Endopterygota</taxon>
        <taxon>Lepidoptera</taxon>
        <taxon>Glossata</taxon>
        <taxon>Ditrysia</taxon>
        <taxon>Tortricoidea</taxon>
        <taxon>Tortricidae</taxon>
        <taxon>Tortricinae</taxon>
        <taxon>Choristoneura</taxon>
    </lineage>
</organism>
<accession>A0ACC0JRL7</accession>
<name>A0ACC0JRL7_CHOFU</name>
<gene>
    <name evidence="1" type="ORF">MSG28_014397</name>
</gene>
<comment type="caution">
    <text evidence="1">The sequence shown here is derived from an EMBL/GenBank/DDBJ whole genome shotgun (WGS) entry which is preliminary data.</text>
</comment>
<evidence type="ECO:0000313" key="1">
    <source>
        <dbReference type="EMBL" id="KAI8426684.1"/>
    </source>
</evidence>
<proteinExistence type="predicted"/>
<keyword evidence="2" id="KW-1185">Reference proteome</keyword>
<protein>
    <submittedName>
        <fullName evidence="1">Uncharacterized protein</fullName>
    </submittedName>
</protein>
<dbReference type="Proteomes" id="UP001064048">
    <property type="component" value="Chromosome 26"/>
</dbReference>
<dbReference type="EMBL" id="CM046126">
    <property type="protein sequence ID" value="KAI8426684.1"/>
    <property type="molecule type" value="Genomic_DNA"/>
</dbReference>